<evidence type="ECO:0000313" key="5">
    <source>
        <dbReference type="EMBL" id="SDX92280.1"/>
    </source>
</evidence>
<dbReference type="STRING" id="418495.SAMN05216215_101790"/>
<keyword evidence="1" id="KW-0662">Pyridine nucleotide biosynthesis</keyword>
<dbReference type="GO" id="GO:0005737">
    <property type="term" value="C:cytoplasm"/>
    <property type="evidence" value="ECO:0007669"/>
    <property type="project" value="InterPro"/>
</dbReference>
<dbReference type="Pfam" id="PF22580">
    <property type="entry name" value="KYNU_C"/>
    <property type="match status" value="1"/>
</dbReference>
<dbReference type="Proteomes" id="UP000199529">
    <property type="component" value="Unassembled WGS sequence"/>
</dbReference>
<dbReference type="GO" id="GO:0009435">
    <property type="term" value="P:NAD+ biosynthetic process"/>
    <property type="evidence" value="ECO:0007669"/>
    <property type="project" value="InterPro"/>
</dbReference>
<evidence type="ECO:0000259" key="4">
    <source>
        <dbReference type="Pfam" id="PF00266"/>
    </source>
</evidence>
<organism evidence="5 6">
    <name type="scientific">Saccharopolyspora shandongensis</name>
    <dbReference type="NCBI Taxonomy" id="418495"/>
    <lineage>
        <taxon>Bacteria</taxon>
        <taxon>Bacillati</taxon>
        <taxon>Actinomycetota</taxon>
        <taxon>Actinomycetes</taxon>
        <taxon>Pseudonocardiales</taxon>
        <taxon>Pseudonocardiaceae</taxon>
        <taxon>Saccharopolyspora</taxon>
    </lineage>
</organism>
<dbReference type="Gene3D" id="3.90.1150.10">
    <property type="entry name" value="Aspartate Aminotransferase, domain 1"/>
    <property type="match status" value="1"/>
</dbReference>
<dbReference type="InterPro" id="IPR015422">
    <property type="entry name" value="PyrdxlP-dep_Trfase_small"/>
</dbReference>
<dbReference type="InterPro" id="IPR000192">
    <property type="entry name" value="Aminotrans_V_dom"/>
</dbReference>
<dbReference type="PANTHER" id="PTHR14084">
    <property type="entry name" value="KYNURENINASE"/>
    <property type="match status" value="1"/>
</dbReference>
<accession>A0A1H3FMY1</accession>
<evidence type="ECO:0000256" key="3">
    <source>
        <dbReference type="ARBA" id="ARBA00022898"/>
    </source>
</evidence>
<dbReference type="AlphaFoldDB" id="A0A1H3FMY1"/>
<dbReference type="PANTHER" id="PTHR14084:SF0">
    <property type="entry name" value="KYNURENINASE"/>
    <property type="match status" value="1"/>
</dbReference>
<dbReference type="GO" id="GO:0019441">
    <property type="term" value="P:L-tryptophan catabolic process to kynurenine"/>
    <property type="evidence" value="ECO:0007669"/>
    <property type="project" value="TreeGrafter"/>
</dbReference>
<dbReference type="InterPro" id="IPR015424">
    <property type="entry name" value="PyrdxlP-dep_Trfase"/>
</dbReference>
<dbReference type="Pfam" id="PF00266">
    <property type="entry name" value="Aminotran_5"/>
    <property type="match status" value="1"/>
</dbReference>
<dbReference type="RefSeq" id="WP_093267310.1">
    <property type="nucleotide sequence ID" value="NZ_FNOK01000017.1"/>
</dbReference>
<gene>
    <name evidence="5" type="ORF">SAMN05216215_101790</name>
</gene>
<evidence type="ECO:0000313" key="6">
    <source>
        <dbReference type="Proteomes" id="UP000199529"/>
    </source>
</evidence>
<proteinExistence type="predicted"/>
<dbReference type="GO" id="GO:0043420">
    <property type="term" value="P:anthranilate metabolic process"/>
    <property type="evidence" value="ECO:0007669"/>
    <property type="project" value="TreeGrafter"/>
</dbReference>
<dbReference type="OrthoDB" id="9812626at2"/>
<protein>
    <submittedName>
        <fullName evidence="5">Kynureninase</fullName>
    </submittedName>
</protein>
<evidence type="ECO:0000256" key="1">
    <source>
        <dbReference type="ARBA" id="ARBA00022642"/>
    </source>
</evidence>
<dbReference type="GO" id="GO:0030170">
    <property type="term" value="F:pyridoxal phosphate binding"/>
    <property type="evidence" value="ECO:0007669"/>
    <property type="project" value="InterPro"/>
</dbReference>
<reference evidence="6" key="1">
    <citation type="submission" date="2016-10" db="EMBL/GenBank/DDBJ databases">
        <authorList>
            <person name="Varghese N."/>
            <person name="Submissions S."/>
        </authorList>
    </citation>
    <scope>NUCLEOTIDE SEQUENCE [LARGE SCALE GENOMIC DNA]</scope>
    <source>
        <strain evidence="6">CGMCC 4.3530</strain>
    </source>
</reference>
<dbReference type="EMBL" id="FNOK01000017">
    <property type="protein sequence ID" value="SDX92280.1"/>
    <property type="molecule type" value="Genomic_DNA"/>
</dbReference>
<dbReference type="InterPro" id="IPR015421">
    <property type="entry name" value="PyrdxlP-dep_Trfase_major"/>
</dbReference>
<dbReference type="GO" id="GO:0030429">
    <property type="term" value="F:kynureninase activity"/>
    <property type="evidence" value="ECO:0007669"/>
    <property type="project" value="InterPro"/>
</dbReference>
<keyword evidence="2" id="KW-0378">Hydrolase</keyword>
<keyword evidence="3" id="KW-0663">Pyridoxal phosphate</keyword>
<dbReference type="InterPro" id="IPR010111">
    <property type="entry name" value="Kynureninase"/>
</dbReference>
<dbReference type="Gene3D" id="3.40.640.10">
    <property type="entry name" value="Type I PLP-dependent aspartate aminotransferase-like (Major domain)"/>
    <property type="match status" value="1"/>
</dbReference>
<name>A0A1H3FMY1_9PSEU</name>
<keyword evidence="6" id="KW-1185">Reference proteome</keyword>
<sequence>MWTTTRPTAEALDRTDQLADLRARYDLPPGLIHLDGSSGGPLPRTTPDRLRRFVEHHRQSYTGRVCGESEWRGEARLAAASLAPLIGAEAGEITVAETASISLFNTLLAAARLRPGRPILAVGRDWFPADCLLARSAADFIGGRLHLIRSSADLSELPAGQVAVVAVSHTDTQTGGVRDAAAITAEIHRAGALALWELSGSAGALDVDLRGWDVDFAIGSGDRYLGGGSGAPAYCFVAERHRHEAPRTSCTSAGALPSLGDGFAGSLSLAELRSGLSILDGVAPAALAAKAARLVEVFLTRLDDFCADAQIEVVPVREGLQRGAQISLRHDRAQRIAEALYDRDVLVDYAEGDLLKLSFAPSWLRYVDAWEAAEQLHATLHEVG</sequence>
<feature type="domain" description="Aminotransferase class V" evidence="4">
    <location>
        <begin position="78"/>
        <end position="226"/>
    </location>
</feature>
<dbReference type="SUPFAM" id="SSF53383">
    <property type="entry name" value="PLP-dependent transferases"/>
    <property type="match status" value="1"/>
</dbReference>
<evidence type="ECO:0000256" key="2">
    <source>
        <dbReference type="ARBA" id="ARBA00022801"/>
    </source>
</evidence>